<reference evidence="4 5" key="1">
    <citation type="submission" date="2018-07" db="EMBL/GenBank/DDBJ databases">
        <title>Genomic Encyclopedia of Type Strains, Phase IV (KMG-IV): sequencing the most valuable type-strain genomes for metagenomic binning, comparative biology and taxonomic classification.</title>
        <authorList>
            <person name="Goeker M."/>
        </authorList>
    </citation>
    <scope>NUCLEOTIDE SEQUENCE [LARGE SCALE GENOMIC DNA]</scope>
    <source>
        <strain evidence="4 5">DSM 21410</strain>
    </source>
</reference>
<gene>
    <name evidence="4" type="ORF">DES35_10416</name>
</gene>
<name>A0A369A2G9_9FLAO</name>
<organism evidence="4 5">
    <name type="scientific">Schleiferia thermophila</name>
    <dbReference type="NCBI Taxonomy" id="884107"/>
    <lineage>
        <taxon>Bacteria</taxon>
        <taxon>Pseudomonadati</taxon>
        <taxon>Bacteroidota</taxon>
        <taxon>Flavobacteriia</taxon>
        <taxon>Flavobacteriales</taxon>
        <taxon>Schleiferiaceae</taxon>
        <taxon>Schleiferia</taxon>
    </lineage>
</organism>
<dbReference type="InterPro" id="IPR017853">
    <property type="entry name" value="GH"/>
</dbReference>
<evidence type="ECO:0000313" key="4">
    <source>
        <dbReference type="EMBL" id="RCX02257.1"/>
    </source>
</evidence>
<keyword evidence="1" id="KW-0378">Hydrolase</keyword>
<dbReference type="InterPro" id="IPR006047">
    <property type="entry name" value="GH13_cat_dom"/>
</dbReference>
<dbReference type="GO" id="GO:0005975">
    <property type="term" value="P:carbohydrate metabolic process"/>
    <property type="evidence" value="ECO:0007669"/>
    <property type="project" value="InterPro"/>
</dbReference>
<accession>A0A369A2G9</accession>
<dbReference type="PANTHER" id="PTHR10357">
    <property type="entry name" value="ALPHA-AMYLASE FAMILY MEMBER"/>
    <property type="match status" value="1"/>
</dbReference>
<evidence type="ECO:0000313" key="5">
    <source>
        <dbReference type="Proteomes" id="UP000253517"/>
    </source>
</evidence>
<dbReference type="GO" id="GO:0016798">
    <property type="term" value="F:hydrolase activity, acting on glycosyl bonds"/>
    <property type="evidence" value="ECO:0007669"/>
    <property type="project" value="UniProtKB-KW"/>
</dbReference>
<keyword evidence="2" id="KW-0326">Glycosidase</keyword>
<comment type="caution">
    <text evidence="4">The sequence shown here is derived from an EMBL/GenBank/DDBJ whole genome shotgun (WGS) entry which is preliminary data.</text>
</comment>
<dbReference type="InterPro" id="IPR015171">
    <property type="entry name" value="Cyc-maltodext_N"/>
</dbReference>
<dbReference type="Pfam" id="PF00128">
    <property type="entry name" value="Alpha-amylase"/>
    <property type="match status" value="1"/>
</dbReference>
<protein>
    <submittedName>
        <fullName evidence="4">Neopullulanase</fullName>
    </submittedName>
</protein>
<dbReference type="Pfam" id="PF09087">
    <property type="entry name" value="Cyc-maltodext_N"/>
    <property type="match status" value="1"/>
</dbReference>
<evidence type="ECO:0000259" key="3">
    <source>
        <dbReference type="SMART" id="SM00642"/>
    </source>
</evidence>
<dbReference type="Gene3D" id="2.60.40.10">
    <property type="entry name" value="Immunoglobulins"/>
    <property type="match status" value="1"/>
</dbReference>
<dbReference type="SUPFAM" id="SSF51445">
    <property type="entry name" value="(Trans)glycosidases"/>
    <property type="match status" value="1"/>
</dbReference>
<keyword evidence="5" id="KW-1185">Reference proteome</keyword>
<dbReference type="InterPro" id="IPR014756">
    <property type="entry name" value="Ig_E-set"/>
</dbReference>
<proteinExistence type="predicted"/>
<dbReference type="EMBL" id="QPJS01000004">
    <property type="protein sequence ID" value="RCX02257.1"/>
    <property type="molecule type" value="Genomic_DNA"/>
</dbReference>
<evidence type="ECO:0000256" key="1">
    <source>
        <dbReference type="ARBA" id="ARBA00022801"/>
    </source>
</evidence>
<dbReference type="SMART" id="SM00642">
    <property type="entry name" value="Aamy"/>
    <property type="match status" value="1"/>
</dbReference>
<sequence>METRFLSYFSNGQYFPIKKSGVFVKILLIFLSLSNIQSLTAQKKSNSFVERIDPPMWWSGMKWSEVEFLVKGTRLNQTTAEIISGQAEIISLKSAPNPNYLYLTVRIPESPKNQDITIKFIQGRRSHTIKIPIRPKSHIQVNPVNESDVIYLITPDRFANGNPKNDRIPEFFENTINRKEPFSRHGGDIQGIADKIDYLKNLGVSALWISPLLENNQPRESYHGYAITDLYRIDPRMGTLEEYLKLSESLQSNGIKLIKDMVFNHFGDKNYLFTDIPDSNWYHWWPTFTRTNYRATTLMDPYRSEYDYKLMTEGWFDTHMPDLNQKNPHLAKYLIQNTLYWIEIARLNGIRIDTYAYCDQDFMNQWITAVKNEYPELYVVAEIWEHTVPPQLFFDNGLPQRQLADTKLDGITDFQLHFAIMESLNREPGWAEGLNKLYYILASDYLYKNPERHLTFLDNHDVARIFGVLGRDWNKMKLALGWLLTLRGIPCLYYGTEILMSETEGHGKIRQDFPGGWPDDTINKFTPNGRTSEENIAFEFIRDLIGIRKNHPTIANGKLTQYVPRGKVYFYTLEDQNTGRRYIVFSSISDKEELIKLDANLNILEMKYLFGDALTLRDKNTEVSIVVRPYSFSIYEIK</sequence>
<dbReference type="Proteomes" id="UP000253517">
    <property type="component" value="Unassembled WGS sequence"/>
</dbReference>
<dbReference type="SUPFAM" id="SSF81296">
    <property type="entry name" value="E set domains"/>
    <property type="match status" value="1"/>
</dbReference>
<dbReference type="InterPro" id="IPR013783">
    <property type="entry name" value="Ig-like_fold"/>
</dbReference>
<dbReference type="RefSeq" id="WP_160172007.1">
    <property type="nucleotide sequence ID" value="NZ_BHZF01000006.1"/>
</dbReference>
<evidence type="ECO:0000256" key="2">
    <source>
        <dbReference type="ARBA" id="ARBA00023295"/>
    </source>
</evidence>
<feature type="domain" description="Glycosyl hydrolase family 13 catalytic" evidence="3">
    <location>
        <begin position="152"/>
        <end position="548"/>
    </location>
</feature>
<dbReference type="Gene3D" id="3.20.20.80">
    <property type="entry name" value="Glycosidases"/>
    <property type="match status" value="1"/>
</dbReference>
<dbReference type="PANTHER" id="PTHR10357:SF210">
    <property type="entry name" value="MALTODEXTRIN GLUCOSIDASE"/>
    <property type="match status" value="1"/>
</dbReference>
<dbReference type="AlphaFoldDB" id="A0A369A2G9"/>